<dbReference type="InterPro" id="IPR055354">
    <property type="entry name" value="DUF7507"/>
</dbReference>
<evidence type="ECO:0000259" key="2">
    <source>
        <dbReference type="Pfam" id="PF24346"/>
    </source>
</evidence>
<dbReference type="GO" id="GO:0005975">
    <property type="term" value="P:carbohydrate metabolic process"/>
    <property type="evidence" value="ECO:0007669"/>
    <property type="project" value="UniProtKB-ARBA"/>
</dbReference>
<protein>
    <submittedName>
        <fullName evidence="3">Putative repeat protein (TIGR01451 family)</fullName>
    </submittedName>
</protein>
<dbReference type="Pfam" id="PF24346">
    <property type="entry name" value="DUF7507"/>
    <property type="match status" value="2"/>
</dbReference>
<keyword evidence="4" id="KW-1185">Reference proteome</keyword>
<accession>A0A7X5TS25</accession>
<proteinExistence type="predicted"/>
<dbReference type="InterPro" id="IPR013783">
    <property type="entry name" value="Ig-like_fold"/>
</dbReference>
<feature type="domain" description="DUF7507" evidence="2">
    <location>
        <begin position="1016"/>
        <end position="1111"/>
    </location>
</feature>
<comment type="caution">
    <text evidence="3">The sequence shown here is derived from an EMBL/GenBank/DDBJ whole genome shotgun (WGS) entry which is preliminary data.</text>
</comment>
<keyword evidence="1" id="KW-0812">Transmembrane</keyword>
<organism evidence="3 4">
    <name type="scientific">Lysinibacter cavernae</name>
    <dbReference type="NCBI Taxonomy" id="1640652"/>
    <lineage>
        <taxon>Bacteria</taxon>
        <taxon>Bacillati</taxon>
        <taxon>Actinomycetota</taxon>
        <taxon>Actinomycetes</taxon>
        <taxon>Micrococcales</taxon>
        <taxon>Microbacteriaceae</taxon>
        <taxon>Lysinibacter</taxon>
    </lineage>
</organism>
<keyword evidence="1" id="KW-0472">Membrane</keyword>
<dbReference type="Gene3D" id="2.60.40.10">
    <property type="entry name" value="Immunoglobulins"/>
    <property type="match status" value="2"/>
</dbReference>
<gene>
    <name evidence="3" type="ORF">FHX76_000839</name>
</gene>
<dbReference type="EMBL" id="JAAMOX010000001">
    <property type="protein sequence ID" value="NIH52971.1"/>
    <property type="molecule type" value="Genomic_DNA"/>
</dbReference>
<reference evidence="3 4" key="1">
    <citation type="submission" date="2020-02" db="EMBL/GenBank/DDBJ databases">
        <title>Sequencing the genomes of 1000 actinobacteria strains.</title>
        <authorList>
            <person name="Klenk H.-P."/>
        </authorList>
    </citation>
    <scope>NUCLEOTIDE SEQUENCE [LARGE SCALE GENOMIC DNA]</scope>
    <source>
        <strain evidence="3 4">DSM 27960</strain>
    </source>
</reference>
<name>A0A7X5TS25_9MICO</name>
<sequence>MKTRFISLRRRAQHLRILAVALVATLLAGVFGLAVPAVATAAEPNIELAISAPTTVQLYAPFTYTVTASSAASPSDPIAQATASVVLPEGIAFDQVPTGAGSPVTSASWDETTRTVTFEMSGLTNPLVQFTFSVLQVDNQQKSPGDVLTAEIYGADSQQRNSVSTEVNAVVNYLPKKQASTLAGSDNRTVTYTFNVRTVDWSATTITATSWSQTLTDTLPAGSTVTGQSTALGSWKLTENGDGTTTAVWTRNAAYGPRSADLDAGNTQIWLQVYYPASEFADGTTPPQNTVSLEVTDRVGKVYQGGTASAQGPAFNDLLGGKGITVEKSIPSNGAHSAPVDSGSYLSTYLVKAGYTEGIEKARLDRMVVEDSAQQSAQNAEFFDHASLFRLTTQFSPALVALNAPVKLQYITNTNETWQDYSIPAMRTGRTTFSISVANDGSRGFIDGGPIGEVVIPTGQWMTGWRFIVDASATAGMPGGSEIRVTPAYMSSFASLSDPSLSATTIVNTAKADGVTTDGETVAGTSNPLTLTLRDRVNMITTVKAPTTITVGAATDYQVGVTNVNPAGVAYPGAVARVVLPVGVSYDPSVGVSALSASSVSGLPVPAIGDGATVTTETVTDAQGTHQVVVLTFDSVESVYAAGTAKERAVEADGYWYSIPTVTMPQALTSGGVAASVSSWLRDESPTYSGMPMAFWSGYFAPDAYFGSTIPQIATSSAPLTVTSAGGILLSKQVRTDQQPEWGITAAATSKGAVDWELFIANTLPNDMTDVVAFDRLPTPKDQRLSNFSVIGSGPITGLPAGAVAEYSTDAVNATSGTWTSNPVGATAVRVTIPTLAAGQSMTLVMPTTADDGLVFNERAANAFTLDGIYGGTPRSFLSNTAVAIGDGHPAYTLTKRTNGIAYTEAPGATVAVGSDVEWTYEITNTGDTPLRDLAVTDSYTAGDGTTGTLRPTTSATGPLLPGQSRTFTANDVASAGQYHNTAVAHAVASDFAGAPLGVQPEQQSDESWYLAGAAGLTVAKTTNGKTVPSAPGDFLVPGSAVTWEYTVSNTGTLPLTDILVSDVDSDGKTVFSKTVAHLAPGAAVTLSAPGTAITGQYHNTVTAAAAHPAGEGDLLAAASSWYFGAQSDLTVTKQVSTGPEGPWLDSTEVAKGDATYWRIVTTNTGNLPLSDVTVADEKLDKTIQIGEMNAGESNVVVLTNLVTDEDLLNEVAASATDVNGETVTGEDNALAVVSESLAPPAGGEPGSGVTPGTKPAGLAMTGSLGQGVLALVGGLGLLIGGFFVLRGYRGKLGRRVE</sequence>
<evidence type="ECO:0000313" key="4">
    <source>
        <dbReference type="Proteomes" id="UP000541033"/>
    </source>
</evidence>
<keyword evidence="1" id="KW-1133">Transmembrane helix</keyword>
<dbReference type="RefSeq" id="WP_167148208.1">
    <property type="nucleotide sequence ID" value="NZ_JAAMOX010000001.1"/>
</dbReference>
<feature type="transmembrane region" description="Helical" evidence="1">
    <location>
        <begin position="1265"/>
        <end position="1286"/>
    </location>
</feature>
<evidence type="ECO:0000256" key="1">
    <source>
        <dbReference type="SAM" id="Phobius"/>
    </source>
</evidence>
<dbReference type="Proteomes" id="UP000541033">
    <property type="component" value="Unassembled WGS sequence"/>
</dbReference>
<feature type="domain" description="DUF7507" evidence="2">
    <location>
        <begin position="890"/>
        <end position="989"/>
    </location>
</feature>
<evidence type="ECO:0000313" key="3">
    <source>
        <dbReference type="EMBL" id="NIH52971.1"/>
    </source>
</evidence>